<feature type="chain" id="PRO_5042948546" evidence="2">
    <location>
        <begin position="20"/>
        <end position="180"/>
    </location>
</feature>
<evidence type="ECO:0000256" key="2">
    <source>
        <dbReference type="SAM" id="SignalP"/>
    </source>
</evidence>
<protein>
    <submittedName>
        <fullName evidence="3">Uncharacterized protein</fullName>
    </submittedName>
</protein>
<evidence type="ECO:0000256" key="1">
    <source>
        <dbReference type="SAM" id="MobiDB-lite"/>
    </source>
</evidence>
<dbReference type="Proteomes" id="UP001302745">
    <property type="component" value="Unassembled WGS sequence"/>
</dbReference>
<evidence type="ECO:0000313" key="4">
    <source>
        <dbReference type="Proteomes" id="UP001302745"/>
    </source>
</evidence>
<dbReference type="AlphaFoldDB" id="A0AAN6VGH6"/>
<keyword evidence="4" id="KW-1185">Reference proteome</keyword>
<feature type="compositionally biased region" description="Basic and acidic residues" evidence="1">
    <location>
        <begin position="71"/>
        <end position="90"/>
    </location>
</feature>
<comment type="caution">
    <text evidence="3">The sequence shown here is derived from an EMBL/GenBank/DDBJ whole genome shotgun (WGS) entry which is preliminary data.</text>
</comment>
<evidence type="ECO:0000313" key="3">
    <source>
        <dbReference type="EMBL" id="KAK4151063.1"/>
    </source>
</evidence>
<sequence length="180" mass="17876">MKPIAYAAALLGLVSAALGQEALAPSPTESVGCEPHGDHWHCEGPRVTSESVGAVTSASTAVVTSSATQTEGDHDHGEGEGEHHTDEHTDATGTGSLKPSPTESYGCEPHGDHWHCEGPVTAAGSGSVAPTLVTTTTTRPPTGASETTASTPPASTAAAPRYEVAGLGFAGLAAVAAMAL</sequence>
<gene>
    <name evidence="3" type="ORF">C8A00DRAFT_36292</name>
</gene>
<feature type="compositionally biased region" description="Low complexity" evidence="1">
    <location>
        <begin position="130"/>
        <end position="156"/>
    </location>
</feature>
<feature type="region of interest" description="Disordered" evidence="1">
    <location>
        <begin position="63"/>
        <end position="156"/>
    </location>
</feature>
<feature type="signal peptide" evidence="2">
    <location>
        <begin position="1"/>
        <end position="19"/>
    </location>
</feature>
<reference evidence="3" key="2">
    <citation type="submission" date="2023-05" db="EMBL/GenBank/DDBJ databases">
        <authorList>
            <consortium name="Lawrence Berkeley National Laboratory"/>
            <person name="Steindorff A."/>
            <person name="Hensen N."/>
            <person name="Bonometti L."/>
            <person name="Westerberg I."/>
            <person name="Brannstrom I.O."/>
            <person name="Guillou S."/>
            <person name="Cros-Aarteil S."/>
            <person name="Calhoun S."/>
            <person name="Haridas S."/>
            <person name="Kuo A."/>
            <person name="Mondo S."/>
            <person name="Pangilinan J."/>
            <person name="Riley R."/>
            <person name="Labutti K."/>
            <person name="Andreopoulos B."/>
            <person name="Lipzen A."/>
            <person name="Chen C."/>
            <person name="Yanf M."/>
            <person name="Daum C."/>
            <person name="Ng V."/>
            <person name="Clum A."/>
            <person name="Ohm R."/>
            <person name="Martin F."/>
            <person name="Silar P."/>
            <person name="Natvig D."/>
            <person name="Lalanne C."/>
            <person name="Gautier V."/>
            <person name="Ament-Velasquez S.L."/>
            <person name="Kruys A."/>
            <person name="Hutchinson M.I."/>
            <person name="Powell A.J."/>
            <person name="Barry K."/>
            <person name="Miller A.N."/>
            <person name="Grigoriev I.V."/>
            <person name="Debuchy R."/>
            <person name="Gladieux P."/>
            <person name="Thoren M.H."/>
            <person name="Johannesson H."/>
        </authorList>
    </citation>
    <scope>NUCLEOTIDE SEQUENCE</scope>
    <source>
        <strain evidence="3">CBS 538.74</strain>
    </source>
</reference>
<dbReference type="EMBL" id="MU857035">
    <property type="protein sequence ID" value="KAK4151063.1"/>
    <property type="molecule type" value="Genomic_DNA"/>
</dbReference>
<name>A0AAN6VGH6_9PEZI</name>
<keyword evidence="2" id="KW-0732">Signal</keyword>
<proteinExistence type="predicted"/>
<reference evidence="3" key="1">
    <citation type="journal article" date="2023" name="Mol. Phylogenet. Evol.">
        <title>Genome-scale phylogeny and comparative genomics of the fungal order Sordariales.</title>
        <authorList>
            <person name="Hensen N."/>
            <person name="Bonometti L."/>
            <person name="Westerberg I."/>
            <person name="Brannstrom I.O."/>
            <person name="Guillou S."/>
            <person name="Cros-Aarteil S."/>
            <person name="Calhoun S."/>
            <person name="Haridas S."/>
            <person name="Kuo A."/>
            <person name="Mondo S."/>
            <person name="Pangilinan J."/>
            <person name="Riley R."/>
            <person name="LaButti K."/>
            <person name="Andreopoulos B."/>
            <person name="Lipzen A."/>
            <person name="Chen C."/>
            <person name="Yan M."/>
            <person name="Daum C."/>
            <person name="Ng V."/>
            <person name="Clum A."/>
            <person name="Steindorff A."/>
            <person name="Ohm R.A."/>
            <person name="Martin F."/>
            <person name="Silar P."/>
            <person name="Natvig D.O."/>
            <person name="Lalanne C."/>
            <person name="Gautier V."/>
            <person name="Ament-Velasquez S.L."/>
            <person name="Kruys A."/>
            <person name="Hutchinson M.I."/>
            <person name="Powell A.J."/>
            <person name="Barry K."/>
            <person name="Miller A.N."/>
            <person name="Grigoriev I.V."/>
            <person name="Debuchy R."/>
            <person name="Gladieux P."/>
            <person name="Hiltunen Thoren M."/>
            <person name="Johannesson H."/>
        </authorList>
    </citation>
    <scope>NUCLEOTIDE SEQUENCE</scope>
    <source>
        <strain evidence="3">CBS 538.74</strain>
    </source>
</reference>
<organism evidence="3 4">
    <name type="scientific">Chaetomidium leptoderma</name>
    <dbReference type="NCBI Taxonomy" id="669021"/>
    <lineage>
        <taxon>Eukaryota</taxon>
        <taxon>Fungi</taxon>
        <taxon>Dikarya</taxon>
        <taxon>Ascomycota</taxon>
        <taxon>Pezizomycotina</taxon>
        <taxon>Sordariomycetes</taxon>
        <taxon>Sordariomycetidae</taxon>
        <taxon>Sordariales</taxon>
        <taxon>Chaetomiaceae</taxon>
        <taxon>Chaetomidium</taxon>
    </lineage>
</organism>
<accession>A0AAN6VGH6</accession>